<dbReference type="PANTHER" id="PTHR12302:SF3">
    <property type="entry name" value="SERINE_THREONINE-PROTEIN KINASE 31"/>
    <property type="match status" value="1"/>
</dbReference>
<feature type="domain" description="TNase-like" evidence="6">
    <location>
        <begin position="28"/>
        <end position="150"/>
    </location>
</feature>
<dbReference type="SUPFAM" id="SSF50199">
    <property type="entry name" value="Staphylococcal nuclease"/>
    <property type="match status" value="1"/>
</dbReference>
<name>A0ABQ6C416_9BURK</name>
<evidence type="ECO:0000256" key="1">
    <source>
        <dbReference type="ARBA" id="ARBA00022722"/>
    </source>
</evidence>
<dbReference type="InterPro" id="IPR016071">
    <property type="entry name" value="Staphylococal_nuclease_OB-fold"/>
</dbReference>
<dbReference type="Proteomes" id="UP001156903">
    <property type="component" value="Unassembled WGS sequence"/>
</dbReference>
<dbReference type="PANTHER" id="PTHR12302">
    <property type="entry name" value="EBNA2 BINDING PROTEIN P100"/>
    <property type="match status" value="1"/>
</dbReference>
<evidence type="ECO:0000256" key="2">
    <source>
        <dbReference type="ARBA" id="ARBA00022759"/>
    </source>
</evidence>
<feature type="signal peptide" evidence="5">
    <location>
        <begin position="1"/>
        <end position="21"/>
    </location>
</feature>
<evidence type="ECO:0000259" key="6">
    <source>
        <dbReference type="PROSITE" id="PS50830"/>
    </source>
</evidence>
<dbReference type="Gene3D" id="2.40.50.90">
    <property type="match status" value="1"/>
</dbReference>
<organism evidence="7 8">
    <name type="scientific">Hydrogenophaga electricum</name>
    <dbReference type="NCBI Taxonomy" id="1230953"/>
    <lineage>
        <taxon>Bacteria</taxon>
        <taxon>Pseudomonadati</taxon>
        <taxon>Pseudomonadota</taxon>
        <taxon>Betaproteobacteria</taxon>
        <taxon>Burkholderiales</taxon>
        <taxon>Comamonadaceae</taxon>
        <taxon>Hydrogenophaga</taxon>
    </lineage>
</organism>
<evidence type="ECO:0000313" key="8">
    <source>
        <dbReference type="Proteomes" id="UP001156903"/>
    </source>
</evidence>
<proteinExistence type="predicted"/>
<dbReference type="EMBL" id="BSPB01000019">
    <property type="protein sequence ID" value="GLS15071.1"/>
    <property type="molecule type" value="Genomic_DNA"/>
</dbReference>
<keyword evidence="5" id="KW-0732">Signal</keyword>
<gene>
    <name evidence="7" type="ORF">GCM10007935_25040</name>
</gene>
<dbReference type="RefSeq" id="WP_284308082.1">
    <property type="nucleotide sequence ID" value="NZ_BSPB01000019.1"/>
</dbReference>
<keyword evidence="8" id="KW-1185">Reference proteome</keyword>
<sequence>MKGEIAWLALACLVAGLPARAADASRERVYEARVERVFDGDTLWVRPLPDGRPRKLRLDGIDAPEICQSGGLAARDALAERIERRVVQVRERRRDHYGRPLVRLSQRQTDVAAWLVAQGHAWSYRWRFNPGPYAAEEARARAARRGVFAEASPEWPGDFRRRYGPCPPSAPKAPRAGASNR</sequence>
<evidence type="ECO:0000256" key="5">
    <source>
        <dbReference type="SAM" id="SignalP"/>
    </source>
</evidence>
<evidence type="ECO:0000256" key="3">
    <source>
        <dbReference type="ARBA" id="ARBA00022801"/>
    </source>
</evidence>
<protein>
    <recommendedName>
        <fullName evidence="6">TNase-like domain-containing protein</fullName>
    </recommendedName>
</protein>
<feature type="region of interest" description="Disordered" evidence="4">
    <location>
        <begin position="154"/>
        <end position="181"/>
    </location>
</feature>
<keyword evidence="3" id="KW-0378">Hydrolase</keyword>
<feature type="chain" id="PRO_5047519582" description="TNase-like domain-containing protein" evidence="5">
    <location>
        <begin position="22"/>
        <end position="181"/>
    </location>
</feature>
<dbReference type="Pfam" id="PF00565">
    <property type="entry name" value="SNase"/>
    <property type="match status" value="1"/>
</dbReference>
<evidence type="ECO:0000313" key="7">
    <source>
        <dbReference type="EMBL" id="GLS15071.1"/>
    </source>
</evidence>
<comment type="caution">
    <text evidence="7">The sequence shown here is derived from an EMBL/GenBank/DDBJ whole genome shotgun (WGS) entry which is preliminary data.</text>
</comment>
<accession>A0ABQ6C416</accession>
<dbReference type="InterPro" id="IPR035437">
    <property type="entry name" value="SNase_OB-fold_sf"/>
</dbReference>
<reference evidence="8" key="1">
    <citation type="journal article" date="2019" name="Int. J. Syst. Evol. Microbiol.">
        <title>The Global Catalogue of Microorganisms (GCM) 10K type strain sequencing project: providing services to taxonomists for standard genome sequencing and annotation.</title>
        <authorList>
            <consortium name="The Broad Institute Genomics Platform"/>
            <consortium name="The Broad Institute Genome Sequencing Center for Infectious Disease"/>
            <person name="Wu L."/>
            <person name="Ma J."/>
        </authorList>
    </citation>
    <scope>NUCLEOTIDE SEQUENCE [LARGE SCALE GENOMIC DNA]</scope>
    <source>
        <strain evidence="8">NBRC 109341</strain>
    </source>
</reference>
<dbReference type="PROSITE" id="PS50830">
    <property type="entry name" value="TNASE_3"/>
    <property type="match status" value="1"/>
</dbReference>
<keyword evidence="1" id="KW-0540">Nuclease</keyword>
<keyword evidence="2" id="KW-0255">Endonuclease</keyword>
<dbReference type="SMART" id="SM00318">
    <property type="entry name" value="SNc"/>
    <property type="match status" value="1"/>
</dbReference>
<evidence type="ECO:0000256" key="4">
    <source>
        <dbReference type="SAM" id="MobiDB-lite"/>
    </source>
</evidence>